<evidence type="ECO:0000313" key="2">
    <source>
        <dbReference type="Proteomes" id="UP000237000"/>
    </source>
</evidence>
<evidence type="ECO:0000313" key="1">
    <source>
        <dbReference type="EMBL" id="PON41039.1"/>
    </source>
</evidence>
<dbReference type="InParanoid" id="A0A2P5AWX4"/>
<accession>A0A2P5AWX4</accession>
<gene>
    <name evidence="1" type="ORF">TorRG33x02_339080</name>
</gene>
<comment type="caution">
    <text evidence="1">The sequence shown here is derived from an EMBL/GenBank/DDBJ whole genome shotgun (WGS) entry which is preliminary data.</text>
</comment>
<dbReference type="AlphaFoldDB" id="A0A2P5AWX4"/>
<protein>
    <submittedName>
        <fullName evidence="1">FHY3/FAR1 family</fullName>
    </submittedName>
</protein>
<dbReference type="EMBL" id="JXTC01000672">
    <property type="protein sequence ID" value="PON41039.1"/>
    <property type="molecule type" value="Genomic_DNA"/>
</dbReference>
<dbReference type="STRING" id="63057.A0A2P5AWX4"/>
<proteinExistence type="predicted"/>
<organism evidence="1 2">
    <name type="scientific">Trema orientale</name>
    <name type="common">Charcoal tree</name>
    <name type="synonym">Celtis orientalis</name>
    <dbReference type="NCBI Taxonomy" id="63057"/>
    <lineage>
        <taxon>Eukaryota</taxon>
        <taxon>Viridiplantae</taxon>
        <taxon>Streptophyta</taxon>
        <taxon>Embryophyta</taxon>
        <taxon>Tracheophyta</taxon>
        <taxon>Spermatophyta</taxon>
        <taxon>Magnoliopsida</taxon>
        <taxon>eudicotyledons</taxon>
        <taxon>Gunneridae</taxon>
        <taxon>Pentapetalae</taxon>
        <taxon>rosids</taxon>
        <taxon>fabids</taxon>
        <taxon>Rosales</taxon>
        <taxon>Cannabaceae</taxon>
        <taxon>Trema</taxon>
    </lineage>
</organism>
<dbReference type="Proteomes" id="UP000237000">
    <property type="component" value="Unassembled WGS sequence"/>
</dbReference>
<reference evidence="2" key="1">
    <citation type="submission" date="2016-06" db="EMBL/GenBank/DDBJ databases">
        <title>Parallel loss of symbiosis genes in relatives of nitrogen-fixing non-legume Parasponia.</title>
        <authorList>
            <person name="Van Velzen R."/>
            <person name="Holmer R."/>
            <person name="Bu F."/>
            <person name="Rutten L."/>
            <person name="Van Zeijl A."/>
            <person name="Liu W."/>
            <person name="Santuari L."/>
            <person name="Cao Q."/>
            <person name="Sharma T."/>
            <person name="Shen D."/>
            <person name="Roswanjaya Y."/>
            <person name="Wardhani T."/>
            <person name="Kalhor M.S."/>
            <person name="Jansen J."/>
            <person name="Van den Hoogen J."/>
            <person name="Gungor B."/>
            <person name="Hartog M."/>
            <person name="Hontelez J."/>
            <person name="Verver J."/>
            <person name="Yang W.-C."/>
            <person name="Schijlen E."/>
            <person name="Repin R."/>
            <person name="Schilthuizen M."/>
            <person name="Schranz E."/>
            <person name="Heidstra R."/>
            <person name="Miyata K."/>
            <person name="Fedorova E."/>
            <person name="Kohlen W."/>
            <person name="Bisseling T."/>
            <person name="Smit S."/>
            <person name="Geurts R."/>
        </authorList>
    </citation>
    <scope>NUCLEOTIDE SEQUENCE [LARGE SCALE GENOMIC DNA]</scope>
    <source>
        <strain evidence="2">cv. RG33-2</strain>
    </source>
</reference>
<name>A0A2P5AWX4_TREOI</name>
<sequence length="228" mass="25388">MDRSQTAVEVLNSQDNANGDRMNEKMIDVVDGVHNRDADAGIVNSPKRDLVMQSTAEGTERIQTRVQRYNELCKWAIELSEEGSLSEETYNIAFRALVEALKNCVNVNNSISTAAESSGNFLSICETEEENQGSLATKTVKKKSTNRKRKDSLSSDGITLNGYYGAQQNVQGLLNLMEPPNDSYYVNPQSMQGLAQLDFRPQTSFVYSLQDDQRLRSAQLHSNASRHA</sequence>
<dbReference type="OrthoDB" id="742364at2759"/>
<keyword evidence="2" id="KW-1185">Reference proteome</keyword>